<evidence type="ECO:0000256" key="3">
    <source>
        <dbReference type="ARBA" id="ARBA00022729"/>
    </source>
</evidence>
<dbReference type="SMART" id="SM00257">
    <property type="entry name" value="LysM"/>
    <property type="match status" value="4"/>
</dbReference>
<comment type="similarity">
    <text evidence="1">Belongs to the peptidase C40 family.</text>
</comment>
<dbReference type="EMBL" id="CP137640">
    <property type="protein sequence ID" value="WVX81207.1"/>
    <property type="molecule type" value="Genomic_DNA"/>
</dbReference>
<feature type="domain" description="LysM" evidence="10">
    <location>
        <begin position="231"/>
        <end position="274"/>
    </location>
</feature>
<dbReference type="PANTHER" id="PTHR33734:SF22">
    <property type="entry name" value="MEMBRANE-BOUND LYTIC MUREIN TRANSGLYCOSYLASE D"/>
    <property type="match status" value="1"/>
</dbReference>
<sequence>MEKMVATIATAAVLSSTFASTALASTYTVQQGDTLFNIAKKHGTTVSNLKQLNGLSSDNIYVNQTLKVADTGEQVQATAPAAPAPAPVTSSASAAASYTVVSGDTLSKIAYRSGISLTDLRAMNGISGDLIYAGQTLKVPAGGSTSAANPSAAPAVAASGSTYTVVSGDTLIKIANRYGISLAELQSWNGISGSLIYPGQVLKVSGGSVASTPVVTEPTNAVPTTNNASGSVYVIKSGDTLGKIALQTGLNVSQLKALNGLTSDLIFPGQTLKISGTASTSVTPVTNNTQGGTQTSVVEASTPTIAEVLNHAKKLIGVPYVFGGQTPAGFDCSGFIYYVFNQAGESISRLSAAGYYDRAFEVSSPQVGDLVFFKDTYIKGISHLGIYIGNGEFIHAGSDGVDISSVNNVYWKSHFDSYKRFY</sequence>
<evidence type="ECO:0000256" key="6">
    <source>
        <dbReference type="ARBA" id="ARBA00022807"/>
    </source>
</evidence>
<dbReference type="Gene3D" id="3.10.350.10">
    <property type="entry name" value="LysM domain"/>
    <property type="match status" value="4"/>
</dbReference>
<feature type="domain" description="LysM" evidence="10">
    <location>
        <begin position="96"/>
        <end position="139"/>
    </location>
</feature>
<evidence type="ECO:0000256" key="4">
    <source>
        <dbReference type="ARBA" id="ARBA00022737"/>
    </source>
</evidence>
<feature type="chain" id="PRO_5045270167" evidence="8">
    <location>
        <begin position="25"/>
        <end position="422"/>
    </location>
</feature>
<keyword evidence="7" id="KW-0961">Cell wall biogenesis/degradation</keyword>
<dbReference type="SUPFAM" id="SSF54001">
    <property type="entry name" value="Cysteine proteinases"/>
    <property type="match status" value="1"/>
</dbReference>
<dbReference type="PROSITE" id="PS51935">
    <property type="entry name" value="NLPC_P60"/>
    <property type="match status" value="1"/>
</dbReference>
<evidence type="ECO:0000256" key="8">
    <source>
        <dbReference type="SAM" id="SignalP"/>
    </source>
</evidence>
<evidence type="ECO:0000259" key="10">
    <source>
        <dbReference type="PROSITE" id="PS51782"/>
    </source>
</evidence>
<organism evidence="12 13">
    <name type="scientific">Niallia oryzisoli</name>
    <dbReference type="NCBI Taxonomy" id="1737571"/>
    <lineage>
        <taxon>Bacteria</taxon>
        <taxon>Bacillati</taxon>
        <taxon>Bacillota</taxon>
        <taxon>Bacilli</taxon>
        <taxon>Bacillales</taxon>
        <taxon>Bacillaceae</taxon>
        <taxon>Niallia</taxon>
    </lineage>
</organism>
<reference evidence="12 13" key="1">
    <citation type="submission" date="2023-10" db="EMBL/GenBank/DDBJ databases">
        <title>Niallia locisalis sp.nov. isolated from a salt pond sample.</title>
        <authorList>
            <person name="Li X.-J."/>
            <person name="Dong L."/>
        </authorList>
    </citation>
    <scope>NUCLEOTIDE SEQUENCE [LARGE SCALE GENOMIC DNA]</scope>
    <source>
        <strain evidence="12 13">DSM 29761</strain>
    </source>
</reference>
<dbReference type="InterPro" id="IPR000064">
    <property type="entry name" value="NLP_P60_dom"/>
</dbReference>
<dbReference type="RefSeq" id="WP_338450137.1">
    <property type="nucleotide sequence ID" value="NZ_CP137640.1"/>
</dbReference>
<evidence type="ECO:0000259" key="11">
    <source>
        <dbReference type="PROSITE" id="PS51935"/>
    </source>
</evidence>
<gene>
    <name evidence="12" type="ORF">R4Z09_29105</name>
</gene>
<evidence type="ECO:0000256" key="5">
    <source>
        <dbReference type="ARBA" id="ARBA00022801"/>
    </source>
</evidence>
<proteinExistence type="inferred from homology"/>
<keyword evidence="5" id="KW-0378">Hydrolase</keyword>
<keyword evidence="6" id="KW-0788">Thiol protease</keyword>
<keyword evidence="3 8" id="KW-0732">Signal</keyword>
<dbReference type="InterPro" id="IPR038765">
    <property type="entry name" value="Papain-like_cys_pep_sf"/>
</dbReference>
<name>A0ABZ2CD01_9BACI</name>
<accession>A0ABZ2CD01</accession>
<feature type="signal peptide" evidence="8">
    <location>
        <begin position="1"/>
        <end position="24"/>
    </location>
</feature>
<dbReference type="InterPro" id="IPR036779">
    <property type="entry name" value="LysM_dom_sf"/>
</dbReference>
<dbReference type="Proteomes" id="UP001357223">
    <property type="component" value="Chromosome"/>
</dbReference>
<dbReference type="CDD" id="cd00118">
    <property type="entry name" value="LysM"/>
    <property type="match status" value="4"/>
</dbReference>
<dbReference type="InterPro" id="IPR018392">
    <property type="entry name" value="LysM"/>
</dbReference>
<dbReference type="Pfam" id="PF00877">
    <property type="entry name" value="NLPC_P60"/>
    <property type="match status" value="1"/>
</dbReference>
<evidence type="ECO:0000256" key="2">
    <source>
        <dbReference type="ARBA" id="ARBA00022670"/>
    </source>
</evidence>
<evidence type="ECO:0000259" key="9">
    <source>
        <dbReference type="PROSITE" id="PS50943"/>
    </source>
</evidence>
<feature type="domain" description="LysM" evidence="10">
    <location>
        <begin position="25"/>
        <end position="68"/>
    </location>
</feature>
<dbReference type="PROSITE" id="PS50943">
    <property type="entry name" value="HTH_CROC1"/>
    <property type="match status" value="1"/>
</dbReference>
<evidence type="ECO:0000313" key="12">
    <source>
        <dbReference type="EMBL" id="WVX81207.1"/>
    </source>
</evidence>
<feature type="domain" description="NlpC/P60" evidence="11">
    <location>
        <begin position="302"/>
        <end position="422"/>
    </location>
</feature>
<evidence type="ECO:0000256" key="7">
    <source>
        <dbReference type="ARBA" id="ARBA00023316"/>
    </source>
</evidence>
<dbReference type="PANTHER" id="PTHR33734">
    <property type="entry name" value="LYSM DOMAIN-CONTAINING GPI-ANCHORED PROTEIN 2"/>
    <property type="match status" value="1"/>
</dbReference>
<feature type="domain" description="HTH cro/C1-type" evidence="9">
    <location>
        <begin position="164"/>
        <end position="185"/>
    </location>
</feature>
<protein>
    <submittedName>
        <fullName evidence="12">LysM peptidoglycan-binding domain-containing protein</fullName>
    </submittedName>
</protein>
<keyword evidence="2" id="KW-0645">Protease</keyword>
<dbReference type="Pfam" id="PF01476">
    <property type="entry name" value="LysM"/>
    <property type="match status" value="4"/>
</dbReference>
<evidence type="ECO:0000256" key="1">
    <source>
        <dbReference type="ARBA" id="ARBA00007074"/>
    </source>
</evidence>
<keyword evidence="4" id="KW-0677">Repeat</keyword>
<evidence type="ECO:0000313" key="13">
    <source>
        <dbReference type="Proteomes" id="UP001357223"/>
    </source>
</evidence>
<dbReference type="Gene3D" id="3.90.1720.10">
    <property type="entry name" value="endopeptidase domain like (from Nostoc punctiforme)"/>
    <property type="match status" value="1"/>
</dbReference>
<dbReference type="InterPro" id="IPR001387">
    <property type="entry name" value="Cro/C1-type_HTH"/>
</dbReference>
<dbReference type="SUPFAM" id="SSF54106">
    <property type="entry name" value="LysM domain"/>
    <property type="match status" value="4"/>
</dbReference>
<feature type="domain" description="LysM" evidence="10">
    <location>
        <begin position="161"/>
        <end position="204"/>
    </location>
</feature>
<dbReference type="PROSITE" id="PS51782">
    <property type="entry name" value="LYSM"/>
    <property type="match status" value="4"/>
</dbReference>
<keyword evidence="13" id="KW-1185">Reference proteome</keyword>